<evidence type="ECO:0000256" key="1">
    <source>
        <dbReference type="SAM" id="MobiDB-lite"/>
    </source>
</evidence>
<keyword evidence="3" id="KW-1185">Reference proteome</keyword>
<feature type="compositionally biased region" description="Polar residues" evidence="1">
    <location>
        <begin position="97"/>
        <end position="107"/>
    </location>
</feature>
<gene>
    <name evidence="2" type="ORF">LuPra_02596</name>
</gene>
<feature type="compositionally biased region" description="Basic and acidic residues" evidence="1">
    <location>
        <begin position="76"/>
        <end position="90"/>
    </location>
</feature>
<sequence length="107" mass="11719">MDRQDAARKFDARDEDKGHVATGNERVPTHDIDDLPTEHPVPGDFVPRSLPSGSEGDVPTEMASKENDSESSEGIAELKEMEQNAEDGREWVFATPVPQSNSRGELA</sequence>
<dbReference type="KEGG" id="abac:LuPra_02596"/>
<proteinExistence type="predicted"/>
<dbReference type="AlphaFoldDB" id="A0A143PLL2"/>
<protein>
    <submittedName>
        <fullName evidence="2">Uncharacterized protein</fullName>
    </submittedName>
</protein>
<reference evidence="2 3" key="1">
    <citation type="journal article" date="2016" name="Genome Announc.">
        <title>First Complete Genome Sequence of a Subdivision 6 Acidobacterium Strain.</title>
        <authorList>
            <person name="Huang S."/>
            <person name="Vieira S."/>
            <person name="Bunk B."/>
            <person name="Riedel T."/>
            <person name="Sproer C."/>
            <person name="Overmann J."/>
        </authorList>
    </citation>
    <scope>NUCLEOTIDE SEQUENCE [LARGE SCALE GENOMIC DNA]</scope>
    <source>
        <strain evidence="3">DSM 100886 HEG_-6_39</strain>
    </source>
</reference>
<dbReference type="EMBL" id="CP015136">
    <property type="protein sequence ID" value="AMY09381.1"/>
    <property type="molecule type" value="Genomic_DNA"/>
</dbReference>
<accession>A0A143PLL2</accession>
<dbReference type="STRING" id="1855912.LuPra_02596"/>
<name>A0A143PLL2_LUTPR</name>
<dbReference type="RefSeq" id="WP_110171129.1">
    <property type="nucleotide sequence ID" value="NZ_CP015136.1"/>
</dbReference>
<evidence type="ECO:0000313" key="3">
    <source>
        <dbReference type="Proteomes" id="UP000076079"/>
    </source>
</evidence>
<feature type="region of interest" description="Disordered" evidence="1">
    <location>
        <begin position="1"/>
        <end position="107"/>
    </location>
</feature>
<feature type="compositionally biased region" description="Basic and acidic residues" evidence="1">
    <location>
        <begin position="27"/>
        <end position="37"/>
    </location>
</feature>
<dbReference type="Proteomes" id="UP000076079">
    <property type="component" value="Chromosome"/>
</dbReference>
<feature type="compositionally biased region" description="Basic and acidic residues" evidence="1">
    <location>
        <begin position="1"/>
        <end position="19"/>
    </location>
</feature>
<reference evidence="3" key="2">
    <citation type="submission" date="2016-04" db="EMBL/GenBank/DDBJ databases">
        <title>First Complete Genome Sequence of a Subdivision 6 Acidobacterium.</title>
        <authorList>
            <person name="Huang S."/>
            <person name="Vieira S."/>
            <person name="Bunk B."/>
            <person name="Riedel T."/>
            <person name="Sproeer C."/>
            <person name="Overmann J."/>
        </authorList>
    </citation>
    <scope>NUCLEOTIDE SEQUENCE [LARGE SCALE GENOMIC DNA]</scope>
    <source>
        <strain evidence="3">DSM 100886 HEG_-6_39</strain>
    </source>
</reference>
<organism evidence="2 3">
    <name type="scientific">Luteitalea pratensis</name>
    <dbReference type="NCBI Taxonomy" id="1855912"/>
    <lineage>
        <taxon>Bacteria</taxon>
        <taxon>Pseudomonadati</taxon>
        <taxon>Acidobacteriota</taxon>
        <taxon>Vicinamibacteria</taxon>
        <taxon>Vicinamibacterales</taxon>
        <taxon>Vicinamibacteraceae</taxon>
        <taxon>Luteitalea</taxon>
    </lineage>
</organism>
<evidence type="ECO:0000313" key="2">
    <source>
        <dbReference type="EMBL" id="AMY09381.1"/>
    </source>
</evidence>